<evidence type="ECO:0000256" key="5">
    <source>
        <dbReference type="ARBA" id="ARBA00023163"/>
    </source>
</evidence>
<keyword evidence="4" id="KW-0238">DNA-binding</keyword>
<comment type="similarity">
    <text evidence="1">In the C-terminal section; belongs to the class-I pyridoxal-phosphate-dependent aminotransferase family.</text>
</comment>
<dbReference type="InterPro" id="IPR004839">
    <property type="entry name" value="Aminotransferase_I/II_large"/>
</dbReference>
<dbReference type="Proteomes" id="UP000246099">
    <property type="component" value="Chromosome"/>
</dbReference>
<dbReference type="Pfam" id="PF00392">
    <property type="entry name" value="GntR"/>
    <property type="match status" value="1"/>
</dbReference>
<keyword evidence="5" id="KW-0804">Transcription</keyword>
<protein>
    <submittedName>
        <fullName evidence="7">PLP-dependent aminotransferase family protein</fullName>
    </submittedName>
</protein>
<dbReference type="CDD" id="cd07377">
    <property type="entry name" value="WHTH_GntR"/>
    <property type="match status" value="1"/>
</dbReference>
<keyword evidence="3" id="KW-0805">Transcription regulation</keyword>
<evidence type="ECO:0000256" key="2">
    <source>
        <dbReference type="ARBA" id="ARBA00022898"/>
    </source>
</evidence>
<keyword evidence="7" id="KW-0032">Aminotransferase</keyword>
<evidence type="ECO:0000256" key="3">
    <source>
        <dbReference type="ARBA" id="ARBA00023015"/>
    </source>
</evidence>
<dbReference type="InterPro" id="IPR015421">
    <property type="entry name" value="PyrdxlP-dep_Trfase_major"/>
</dbReference>
<dbReference type="EMBL" id="CP029600">
    <property type="protein sequence ID" value="AWO01845.1"/>
    <property type="molecule type" value="Genomic_DNA"/>
</dbReference>
<gene>
    <name evidence="7" type="ORF">DLD77_09115</name>
</gene>
<dbReference type="InterPro" id="IPR051446">
    <property type="entry name" value="HTH_trans_reg/aminotransferase"/>
</dbReference>
<feature type="domain" description="HTH gntR-type" evidence="6">
    <location>
        <begin position="31"/>
        <end position="99"/>
    </location>
</feature>
<name>A0ABM6WD05_9BACT</name>
<dbReference type="GO" id="GO:0008483">
    <property type="term" value="F:transaminase activity"/>
    <property type="evidence" value="ECO:0007669"/>
    <property type="project" value="UniProtKB-KW"/>
</dbReference>
<organism evidence="7 8">
    <name type="scientific">Chitinophaga alhagiae</name>
    <dbReference type="NCBI Taxonomy" id="2203219"/>
    <lineage>
        <taxon>Bacteria</taxon>
        <taxon>Pseudomonadati</taxon>
        <taxon>Bacteroidota</taxon>
        <taxon>Chitinophagia</taxon>
        <taxon>Chitinophagales</taxon>
        <taxon>Chitinophagaceae</taxon>
        <taxon>Chitinophaga</taxon>
    </lineage>
</organism>
<dbReference type="PROSITE" id="PS50949">
    <property type="entry name" value="HTH_GNTR"/>
    <property type="match status" value="1"/>
</dbReference>
<evidence type="ECO:0000313" key="8">
    <source>
        <dbReference type="Proteomes" id="UP000246099"/>
    </source>
</evidence>
<evidence type="ECO:0000313" key="7">
    <source>
        <dbReference type="EMBL" id="AWO01845.1"/>
    </source>
</evidence>
<dbReference type="SMART" id="SM00345">
    <property type="entry name" value="HTH_GNTR"/>
    <property type="match status" value="1"/>
</dbReference>
<dbReference type="InterPro" id="IPR000524">
    <property type="entry name" value="Tscrpt_reg_HTH_GntR"/>
</dbReference>
<evidence type="ECO:0000256" key="4">
    <source>
        <dbReference type="ARBA" id="ARBA00023125"/>
    </source>
</evidence>
<keyword evidence="2" id="KW-0663">Pyridoxal phosphate</keyword>
<dbReference type="SUPFAM" id="SSF53383">
    <property type="entry name" value="PLP-dependent transferases"/>
    <property type="match status" value="1"/>
</dbReference>
<dbReference type="SUPFAM" id="SSF46785">
    <property type="entry name" value="Winged helix' DNA-binding domain"/>
    <property type="match status" value="1"/>
</dbReference>
<evidence type="ECO:0000256" key="1">
    <source>
        <dbReference type="ARBA" id="ARBA00005384"/>
    </source>
</evidence>
<dbReference type="Pfam" id="PF00155">
    <property type="entry name" value="Aminotran_1_2"/>
    <property type="match status" value="1"/>
</dbReference>
<dbReference type="InterPro" id="IPR036388">
    <property type="entry name" value="WH-like_DNA-bd_sf"/>
</dbReference>
<dbReference type="InterPro" id="IPR015424">
    <property type="entry name" value="PyrdxlP-dep_Trfase"/>
</dbReference>
<dbReference type="CDD" id="cd00609">
    <property type="entry name" value="AAT_like"/>
    <property type="match status" value="1"/>
</dbReference>
<dbReference type="PANTHER" id="PTHR46577">
    <property type="entry name" value="HTH-TYPE TRANSCRIPTIONAL REGULATORY PROTEIN GABR"/>
    <property type="match status" value="1"/>
</dbReference>
<evidence type="ECO:0000259" key="6">
    <source>
        <dbReference type="PROSITE" id="PS50949"/>
    </source>
</evidence>
<keyword evidence="7" id="KW-0808">Transferase</keyword>
<reference evidence="7 8" key="1">
    <citation type="submission" date="2018-05" db="EMBL/GenBank/DDBJ databases">
        <title>Chitinophaga sp. nov., isolated from rhizosphere soil of Alhagi.</title>
        <authorList>
            <person name="Liu Y."/>
        </authorList>
    </citation>
    <scope>NUCLEOTIDE SEQUENCE [LARGE SCALE GENOMIC DNA]</scope>
    <source>
        <strain evidence="7 8">T22</strain>
    </source>
</reference>
<sequence>MTCIIRFLTTQMGQMLRPWNTTIAIDFGHERAVYQQIADGIVTEIKKGRLRPGTPLPGSRVLAANIGVNRKTVVLAYEALIAEGWLETTGKSGTFVSAELPRFKDQPPVTGHRFEFNHYAIQPLQGPVMANLIAFNDGLPDVRLAPMEELSRAYKRIFQQKARWCMLGYGHEKGEERLRAALAAMLAHKRGMNVGTHNICITRGSQMALYLAAHTLIASGDTVAMECPGYLHAWQIFAKAGAKMVPIPVDDKGLVTDALERLCKSRRIKAVYVTPHHQFPTAVSMKVERRLKLIELSNRYGFAIIEDDYDHEFHFEAKSMLPLASMEHAQNVIYISSLSKLVAPAVRIGYITGPAAFVDSLAQLRAIIDRQGDTIMELAVAELMEDGAIHRHAKRAFGIYAERREHMDQCLRAYLSRQASYLKPEGGLAYWVTFNQPLNTEALQQKLLKRGVSVISTERFAFDGKPLNALRLGYASLTPAELEEGIRTIGAVVKKTGVSKA</sequence>
<accession>A0ABM6WD05</accession>
<dbReference type="Gene3D" id="1.10.10.10">
    <property type="entry name" value="Winged helix-like DNA-binding domain superfamily/Winged helix DNA-binding domain"/>
    <property type="match status" value="1"/>
</dbReference>
<dbReference type="PANTHER" id="PTHR46577:SF1">
    <property type="entry name" value="HTH-TYPE TRANSCRIPTIONAL REGULATORY PROTEIN GABR"/>
    <property type="match status" value="1"/>
</dbReference>
<dbReference type="InterPro" id="IPR036390">
    <property type="entry name" value="WH_DNA-bd_sf"/>
</dbReference>
<proteinExistence type="inferred from homology"/>
<dbReference type="Gene3D" id="3.40.640.10">
    <property type="entry name" value="Type I PLP-dependent aspartate aminotransferase-like (Major domain)"/>
    <property type="match status" value="1"/>
</dbReference>
<keyword evidence="8" id="KW-1185">Reference proteome</keyword>